<dbReference type="NCBIfam" id="TIGR00355">
    <property type="entry name" value="purH"/>
    <property type="match status" value="1"/>
</dbReference>
<proteinExistence type="inferred from homology"/>
<dbReference type="InterPro" id="IPR036914">
    <property type="entry name" value="MGS-like_dom_sf"/>
</dbReference>
<dbReference type="EMBL" id="WTPX01000064">
    <property type="protein sequence ID" value="NNJ26156.1"/>
    <property type="molecule type" value="Genomic_DNA"/>
</dbReference>
<evidence type="ECO:0000256" key="7">
    <source>
        <dbReference type="ARBA" id="ARBA00023268"/>
    </source>
</evidence>
<dbReference type="Gene3D" id="3.40.140.20">
    <property type="match status" value="2"/>
</dbReference>
<dbReference type="InterPro" id="IPR002695">
    <property type="entry name" value="PurH-like"/>
</dbReference>
<dbReference type="Pfam" id="PF01808">
    <property type="entry name" value="AICARFT_IMPCHas"/>
    <property type="match status" value="1"/>
</dbReference>
<protein>
    <recommendedName>
        <fullName evidence="8">Bifunctional purine biosynthesis protein PurH</fullName>
    </recommendedName>
    <domain>
        <recommendedName>
            <fullName evidence="8">Phosphoribosylaminoimidazolecarboxamide formyltransferase</fullName>
            <ecNumber evidence="8">2.1.2.3</ecNumber>
        </recommendedName>
        <alternativeName>
            <fullName evidence="8">AICAR transformylase</fullName>
        </alternativeName>
    </domain>
    <domain>
        <recommendedName>
            <fullName evidence="8">IMP cyclohydrolase</fullName>
            <ecNumber evidence="8">3.5.4.10</ecNumber>
        </recommendedName>
        <alternativeName>
            <fullName evidence="8">ATIC</fullName>
        </alternativeName>
        <alternativeName>
            <fullName evidence="8">IMP synthase</fullName>
        </alternativeName>
        <alternativeName>
            <fullName evidence="8">Inosinicase</fullName>
        </alternativeName>
    </domain>
</protein>
<comment type="similarity">
    <text evidence="3 8">Belongs to the PurH family.</text>
</comment>
<evidence type="ECO:0000256" key="5">
    <source>
        <dbReference type="ARBA" id="ARBA00022755"/>
    </source>
</evidence>
<comment type="pathway">
    <text evidence="1 8">Purine metabolism; IMP biosynthesis via de novo pathway; IMP from 5-formamido-1-(5-phospho-D-ribosyl)imidazole-4-carboxamide: step 1/1.</text>
</comment>
<dbReference type="PANTHER" id="PTHR11692">
    <property type="entry name" value="BIFUNCTIONAL PURINE BIOSYNTHESIS PROTEIN PURH"/>
    <property type="match status" value="1"/>
</dbReference>
<evidence type="ECO:0000259" key="9">
    <source>
        <dbReference type="PROSITE" id="PS51855"/>
    </source>
</evidence>
<evidence type="ECO:0000313" key="10">
    <source>
        <dbReference type="EMBL" id="NNJ26156.1"/>
    </source>
</evidence>
<comment type="catalytic activity">
    <reaction evidence="8">
        <text>(6R)-10-formyltetrahydrofolate + 5-amino-1-(5-phospho-beta-D-ribosyl)imidazole-4-carboxamide = 5-formamido-1-(5-phospho-D-ribosyl)imidazole-4-carboxamide + (6S)-5,6,7,8-tetrahydrofolate</text>
        <dbReference type="Rhea" id="RHEA:22192"/>
        <dbReference type="ChEBI" id="CHEBI:57453"/>
        <dbReference type="ChEBI" id="CHEBI:58467"/>
        <dbReference type="ChEBI" id="CHEBI:58475"/>
        <dbReference type="ChEBI" id="CHEBI:195366"/>
        <dbReference type="EC" id="2.1.2.3"/>
    </reaction>
</comment>
<dbReference type="SMART" id="SM00851">
    <property type="entry name" value="MGS"/>
    <property type="match status" value="1"/>
</dbReference>
<dbReference type="SMART" id="SM00798">
    <property type="entry name" value="AICARFT_IMPCHas"/>
    <property type="match status" value="1"/>
</dbReference>
<dbReference type="HAMAP" id="MF_00139">
    <property type="entry name" value="PurH"/>
    <property type="match status" value="1"/>
</dbReference>
<comment type="catalytic activity">
    <reaction evidence="8">
        <text>IMP + H2O = 5-formamido-1-(5-phospho-D-ribosyl)imidazole-4-carboxamide</text>
        <dbReference type="Rhea" id="RHEA:18445"/>
        <dbReference type="ChEBI" id="CHEBI:15377"/>
        <dbReference type="ChEBI" id="CHEBI:58053"/>
        <dbReference type="ChEBI" id="CHEBI:58467"/>
        <dbReference type="EC" id="3.5.4.10"/>
    </reaction>
</comment>
<dbReference type="Pfam" id="PF02142">
    <property type="entry name" value="MGS"/>
    <property type="match status" value="1"/>
</dbReference>
<keyword evidence="5 8" id="KW-0658">Purine biosynthesis</keyword>
<dbReference type="PIRSF" id="PIRSF000414">
    <property type="entry name" value="AICARFT_IMPCHas"/>
    <property type="match status" value="1"/>
</dbReference>
<keyword evidence="11" id="KW-1185">Reference proteome</keyword>
<dbReference type="EC" id="3.5.4.10" evidence="8"/>
<dbReference type="CDD" id="cd01421">
    <property type="entry name" value="IMPCH"/>
    <property type="match status" value="1"/>
</dbReference>
<evidence type="ECO:0000256" key="6">
    <source>
        <dbReference type="ARBA" id="ARBA00022801"/>
    </source>
</evidence>
<keyword evidence="7 8" id="KW-0511">Multifunctional enzyme</keyword>
<evidence type="ECO:0000256" key="1">
    <source>
        <dbReference type="ARBA" id="ARBA00004844"/>
    </source>
</evidence>
<sequence length="529" mass="56037">MPRALLSVTDKTGLSAFAAGLAEVGYELISTGGTLKHLQDAGLPAIGIEQVTGFPEMLDGRVKTLHPKVHGGLLGRTDLPEHAAAMAEHGIEPIDLVCVNLYRFEETAAKGLPEAETVEQIDIGGPSMLRSAAKNYERVAVVTSVDQYDGVLAKLKAGGLSTGDRRDLAAAAFATTASYDAAIAGWFADLPASEDTSEATAADKEPSPFPNRFAPLFLKRGDLPYGENPHQPAAFYTDSSPGPESLAAAEQLHGKGLSYNNLLDLDAARALIREFDAPACAVLKHTNPCGCAEHEDAVAAFERAYAGDPVSAFGSIIAVNRRVNRELAEAICATAGFVESLLAPGFDEDALALLTSKPVWKKNVRLMSLPGLLEPAEIMTDLRRVSGGLLAQHRDEAAVDPSMWECKTERQPTEAERADLIFAQRVVKHLKSNAICYVNDRQLVGAGAGQMSRLDSAKIAAEKAGDRAQGGACGSDAFFPFRDGVDAVAATGVTAIVQPGGSKRDDESVAAANEHGVAMLFTGRRHFRH</sequence>
<comment type="pathway">
    <text evidence="2 8">Purine metabolism; IMP biosynthesis via de novo pathway; 5-formamido-1-(5-phospho-D-ribosyl)imidazole-4-carboxamide from 5-amino-1-(5-phospho-D-ribosyl)imidazole-4-carboxamide (10-formyl THF route): step 1/1.</text>
</comment>
<gene>
    <name evidence="8 10" type="primary">purH</name>
    <name evidence="10" type="ORF">LzC2_22360</name>
</gene>
<keyword evidence="4 8" id="KW-0808">Transferase</keyword>
<evidence type="ECO:0000256" key="2">
    <source>
        <dbReference type="ARBA" id="ARBA00004954"/>
    </source>
</evidence>
<reference evidence="10 11" key="1">
    <citation type="journal article" date="2020" name="Syst. Appl. Microbiol.">
        <title>Alienimonas chondri sp. nov., a novel planctomycete isolated from the biofilm of the red alga Chondrus crispus.</title>
        <authorList>
            <person name="Vitorino I."/>
            <person name="Albuquerque L."/>
            <person name="Wiegand S."/>
            <person name="Kallscheuer N."/>
            <person name="da Costa M.S."/>
            <person name="Lobo-da-Cunha A."/>
            <person name="Jogler C."/>
            <person name="Lage O.M."/>
        </authorList>
    </citation>
    <scope>NUCLEOTIDE SEQUENCE [LARGE SCALE GENOMIC DNA]</scope>
    <source>
        <strain evidence="10 11">LzC2</strain>
    </source>
</reference>
<dbReference type="SUPFAM" id="SSF52335">
    <property type="entry name" value="Methylglyoxal synthase-like"/>
    <property type="match status" value="1"/>
</dbReference>
<accession>A0ABX1VDU9</accession>
<keyword evidence="6 8" id="KW-0378">Hydrolase</keyword>
<dbReference type="InterPro" id="IPR016193">
    <property type="entry name" value="Cytidine_deaminase-like"/>
</dbReference>
<dbReference type="NCBIfam" id="NF002049">
    <property type="entry name" value="PRK00881.1"/>
    <property type="match status" value="1"/>
</dbReference>
<dbReference type="SUPFAM" id="SSF53927">
    <property type="entry name" value="Cytidine deaminase-like"/>
    <property type="match status" value="1"/>
</dbReference>
<dbReference type="InterPro" id="IPR011607">
    <property type="entry name" value="MGS-like_dom"/>
</dbReference>
<dbReference type="PROSITE" id="PS51855">
    <property type="entry name" value="MGS"/>
    <property type="match status" value="1"/>
</dbReference>
<dbReference type="InterPro" id="IPR024051">
    <property type="entry name" value="AICAR_Tfase_dup_dom_sf"/>
</dbReference>
<comment type="domain">
    <text evidence="8">The IMP cyclohydrolase activity resides in the N-terminal region.</text>
</comment>
<dbReference type="Gene3D" id="3.40.50.1380">
    <property type="entry name" value="Methylglyoxal synthase-like domain"/>
    <property type="match status" value="1"/>
</dbReference>
<dbReference type="RefSeq" id="WP_171186899.1">
    <property type="nucleotide sequence ID" value="NZ_WTPX01000064.1"/>
</dbReference>
<feature type="domain" description="MGS-like" evidence="9">
    <location>
        <begin position="1"/>
        <end position="143"/>
    </location>
</feature>
<organism evidence="10 11">
    <name type="scientific">Alienimonas chondri</name>
    <dbReference type="NCBI Taxonomy" id="2681879"/>
    <lineage>
        <taxon>Bacteria</taxon>
        <taxon>Pseudomonadati</taxon>
        <taxon>Planctomycetota</taxon>
        <taxon>Planctomycetia</taxon>
        <taxon>Planctomycetales</taxon>
        <taxon>Planctomycetaceae</taxon>
        <taxon>Alienimonas</taxon>
    </lineage>
</organism>
<evidence type="ECO:0000313" key="11">
    <source>
        <dbReference type="Proteomes" id="UP000609651"/>
    </source>
</evidence>
<evidence type="ECO:0000256" key="4">
    <source>
        <dbReference type="ARBA" id="ARBA00022679"/>
    </source>
</evidence>
<dbReference type="Proteomes" id="UP000609651">
    <property type="component" value="Unassembled WGS sequence"/>
</dbReference>
<dbReference type="PANTHER" id="PTHR11692:SF0">
    <property type="entry name" value="BIFUNCTIONAL PURINE BIOSYNTHESIS PROTEIN ATIC"/>
    <property type="match status" value="1"/>
</dbReference>
<evidence type="ECO:0000256" key="8">
    <source>
        <dbReference type="HAMAP-Rule" id="MF_00139"/>
    </source>
</evidence>
<evidence type="ECO:0000256" key="3">
    <source>
        <dbReference type="ARBA" id="ARBA00007667"/>
    </source>
</evidence>
<comment type="caution">
    <text evidence="10">The sequence shown here is derived from an EMBL/GenBank/DDBJ whole genome shotgun (WGS) entry which is preliminary data.</text>
</comment>
<dbReference type="EC" id="2.1.2.3" evidence="8"/>
<name>A0ABX1VDU9_9PLAN</name>